<dbReference type="InterPro" id="IPR013320">
    <property type="entry name" value="ConA-like_dom_sf"/>
</dbReference>
<evidence type="ECO:0000259" key="6">
    <source>
        <dbReference type="PROSITE" id="PS51828"/>
    </source>
</evidence>
<reference evidence="7" key="1">
    <citation type="journal article" date="2014" name="Front. Microbiol.">
        <title>High frequency of phylogenetically diverse reductive dehalogenase-homologous genes in deep subseafloor sedimentary metagenomes.</title>
        <authorList>
            <person name="Kawai M."/>
            <person name="Futagami T."/>
            <person name="Toyoda A."/>
            <person name="Takaki Y."/>
            <person name="Nishi S."/>
            <person name="Hori S."/>
            <person name="Arai W."/>
            <person name="Tsubouchi T."/>
            <person name="Morono Y."/>
            <person name="Uchiyama I."/>
            <person name="Ito T."/>
            <person name="Fujiyama A."/>
            <person name="Inagaki F."/>
            <person name="Takami H."/>
        </authorList>
    </citation>
    <scope>NUCLEOTIDE SEQUENCE</scope>
    <source>
        <strain evidence="7">Expedition CK06-06</strain>
    </source>
</reference>
<keyword evidence="5" id="KW-0325">Glycoprotein</keyword>
<dbReference type="Pfam" id="PF00354">
    <property type="entry name" value="Pentaxin"/>
    <property type="match status" value="1"/>
</dbReference>
<name>X0V014_9ZZZZ</name>
<dbReference type="EMBL" id="BARS01026810">
    <property type="protein sequence ID" value="GAG04777.1"/>
    <property type="molecule type" value="Genomic_DNA"/>
</dbReference>
<dbReference type="Gene3D" id="2.60.120.200">
    <property type="match status" value="1"/>
</dbReference>
<evidence type="ECO:0000313" key="7">
    <source>
        <dbReference type="EMBL" id="GAG04777.1"/>
    </source>
</evidence>
<dbReference type="InterPro" id="IPR051360">
    <property type="entry name" value="Neuronal_Pentraxin_Related"/>
</dbReference>
<dbReference type="GO" id="GO:0046872">
    <property type="term" value="F:metal ion binding"/>
    <property type="evidence" value="ECO:0007669"/>
    <property type="project" value="UniProtKB-KW"/>
</dbReference>
<sequence length="266" mass="28735">KNCTTFSYAINSTYNNEFLIFNHTRSAVIYSHNANWNSGQSFNDGNWHYSAATWQSSGGTTRIFKDGVQAGGSGSINSGGSMGSNGTLVIAQEQDTVGGGFDSSQAYLGNLDEIRISNIVRPDEWIRTTYENLVNNSSFFTLGGEEDTPYLIEDIPTAITIFDDANSLLGTRNYLTEFTISVASTVYYDMPTDVSLADMVQTTSGINNIDVELGFAASGILADAERDTDVDFYISNSGILGTDAKNIFTNFTVGHQPVAITDPYGG</sequence>
<feature type="domain" description="Pentraxin (PTX)" evidence="6">
    <location>
        <begin position="1"/>
        <end position="160"/>
    </location>
</feature>
<comment type="caution">
    <text evidence="7">The sequence shown here is derived from an EMBL/GenBank/DDBJ whole genome shotgun (WGS) entry which is preliminary data.</text>
</comment>
<evidence type="ECO:0000256" key="1">
    <source>
        <dbReference type="ARBA" id="ARBA00001913"/>
    </source>
</evidence>
<gene>
    <name evidence="7" type="ORF">S01H1_42196</name>
</gene>
<proteinExistence type="predicted"/>
<protein>
    <recommendedName>
        <fullName evidence="6">Pentraxin (PTX) domain-containing protein</fullName>
    </recommendedName>
</protein>
<dbReference type="PRINTS" id="PR00895">
    <property type="entry name" value="PENTAXIN"/>
</dbReference>
<dbReference type="AlphaFoldDB" id="X0V014"/>
<dbReference type="PANTHER" id="PTHR19277:SF125">
    <property type="entry name" value="B6"/>
    <property type="match status" value="1"/>
</dbReference>
<feature type="non-terminal residue" evidence="7">
    <location>
        <position position="1"/>
    </location>
</feature>
<dbReference type="SMART" id="SM00159">
    <property type="entry name" value="PTX"/>
    <property type="match status" value="1"/>
</dbReference>
<dbReference type="PANTHER" id="PTHR19277">
    <property type="entry name" value="PENTRAXIN"/>
    <property type="match status" value="1"/>
</dbReference>
<evidence type="ECO:0000256" key="2">
    <source>
        <dbReference type="ARBA" id="ARBA00022723"/>
    </source>
</evidence>
<evidence type="ECO:0000256" key="3">
    <source>
        <dbReference type="ARBA" id="ARBA00022837"/>
    </source>
</evidence>
<keyword evidence="3" id="KW-0106">Calcium</keyword>
<dbReference type="PROSITE" id="PS51828">
    <property type="entry name" value="PTX_2"/>
    <property type="match status" value="1"/>
</dbReference>
<evidence type="ECO:0000256" key="5">
    <source>
        <dbReference type="ARBA" id="ARBA00023180"/>
    </source>
</evidence>
<dbReference type="InterPro" id="IPR001759">
    <property type="entry name" value="PTX_dom"/>
</dbReference>
<organism evidence="7">
    <name type="scientific">marine sediment metagenome</name>
    <dbReference type="NCBI Taxonomy" id="412755"/>
    <lineage>
        <taxon>unclassified sequences</taxon>
        <taxon>metagenomes</taxon>
        <taxon>ecological metagenomes</taxon>
    </lineage>
</organism>
<dbReference type="SUPFAM" id="SSF49899">
    <property type="entry name" value="Concanavalin A-like lectins/glucanases"/>
    <property type="match status" value="1"/>
</dbReference>
<evidence type="ECO:0000256" key="4">
    <source>
        <dbReference type="ARBA" id="ARBA00023157"/>
    </source>
</evidence>
<keyword evidence="4" id="KW-1015">Disulfide bond</keyword>
<keyword evidence="2" id="KW-0479">Metal-binding</keyword>
<comment type="cofactor">
    <cofactor evidence="1">
        <name>Ca(2+)</name>
        <dbReference type="ChEBI" id="CHEBI:29108"/>
    </cofactor>
</comment>
<feature type="non-terminal residue" evidence="7">
    <location>
        <position position="266"/>
    </location>
</feature>
<accession>X0V014</accession>